<evidence type="ECO:0000313" key="2">
    <source>
        <dbReference type="EMBL" id="MCM1981645.1"/>
    </source>
</evidence>
<evidence type="ECO:0000259" key="1">
    <source>
        <dbReference type="PROSITE" id="PS51186"/>
    </source>
</evidence>
<organism evidence="2 3">
    <name type="scientific">Lyngbya confervoides BDU141951</name>
    <dbReference type="NCBI Taxonomy" id="1574623"/>
    <lineage>
        <taxon>Bacteria</taxon>
        <taxon>Bacillati</taxon>
        <taxon>Cyanobacteriota</taxon>
        <taxon>Cyanophyceae</taxon>
        <taxon>Oscillatoriophycideae</taxon>
        <taxon>Oscillatoriales</taxon>
        <taxon>Microcoleaceae</taxon>
        <taxon>Lyngbya</taxon>
    </lineage>
</organism>
<feature type="domain" description="N-acetyltransferase" evidence="1">
    <location>
        <begin position="19"/>
        <end position="151"/>
    </location>
</feature>
<dbReference type="PANTHER" id="PTHR47237">
    <property type="entry name" value="SLL0310 PROTEIN"/>
    <property type="match status" value="1"/>
</dbReference>
<dbReference type="InterPro" id="IPR016181">
    <property type="entry name" value="Acyl_CoA_acyltransferase"/>
</dbReference>
<dbReference type="InterPro" id="IPR000182">
    <property type="entry name" value="GNAT_dom"/>
</dbReference>
<dbReference type="SUPFAM" id="SSF55729">
    <property type="entry name" value="Acyl-CoA N-acyltransferases (Nat)"/>
    <property type="match status" value="1"/>
</dbReference>
<dbReference type="EC" id="2.3.1.-" evidence="2"/>
<dbReference type="Pfam" id="PF00583">
    <property type="entry name" value="Acetyltransf_1"/>
    <property type="match status" value="1"/>
</dbReference>
<comment type="caution">
    <text evidence="2">The sequence shown here is derived from an EMBL/GenBank/DDBJ whole genome shotgun (WGS) entry which is preliminary data.</text>
</comment>
<dbReference type="Gene3D" id="3.40.630.90">
    <property type="match status" value="1"/>
</dbReference>
<dbReference type="PANTHER" id="PTHR47237:SF1">
    <property type="entry name" value="SLL0310 PROTEIN"/>
    <property type="match status" value="1"/>
</dbReference>
<gene>
    <name evidence="2" type="ORF">QQ91_0002210</name>
</gene>
<dbReference type="EMBL" id="JTHE03000015">
    <property type="protein sequence ID" value="MCM1981645.1"/>
    <property type="molecule type" value="Genomic_DNA"/>
</dbReference>
<proteinExistence type="predicted"/>
<dbReference type="GO" id="GO:0016746">
    <property type="term" value="F:acyltransferase activity"/>
    <property type="evidence" value="ECO:0007669"/>
    <property type="project" value="UniProtKB-KW"/>
</dbReference>
<reference evidence="2 3" key="1">
    <citation type="journal article" date="2015" name="Genome Announc.">
        <title>Draft Genome Sequence of Filamentous Marine Cyanobacterium Lyngbya confervoides Strain BDU141951.</title>
        <authorList>
            <person name="Chandrababunaidu M.M."/>
            <person name="Sen D."/>
            <person name="Tripathy S."/>
        </authorList>
    </citation>
    <scope>NUCLEOTIDE SEQUENCE [LARGE SCALE GENOMIC DNA]</scope>
    <source>
        <strain evidence="2 3">BDU141951</strain>
    </source>
</reference>
<keyword evidence="2" id="KW-0808">Transferase</keyword>
<dbReference type="InterPro" id="IPR052729">
    <property type="entry name" value="Acyl/Acetyltrans_Enzymes"/>
</dbReference>
<dbReference type="CDD" id="cd04301">
    <property type="entry name" value="NAT_SF"/>
    <property type="match status" value="1"/>
</dbReference>
<dbReference type="Gene3D" id="3.40.630.30">
    <property type="match status" value="1"/>
</dbReference>
<dbReference type="RefSeq" id="WP_166279464.1">
    <property type="nucleotide sequence ID" value="NZ_JTHE03000015.1"/>
</dbReference>
<dbReference type="PROSITE" id="PS51186">
    <property type="entry name" value="GNAT"/>
    <property type="match status" value="1"/>
</dbReference>
<sequence>MLASKISVAKSSGRSSKRLHIRPATSADLGQIQAWALRENWNPGCHDLQVYQQQHGLFVGTVDHQLVGSIAALRYADSFGFIGCYLVDTAYRGRGYGRSLWNHALQVLAGATIGLEGAIAMEDTYEQSGFVRTFQHVRYRISAIALAQLAESPALTAGFRPVQALPFQEINAFDAQHFPCDRRTFLQRWLTQPQQQGLAYLQHGQVLGYGLIRPATLGHRLGPLFAQTPDIARGLISHLGRFRSTSDCPIFMDVPQSNPAALAMMEALQAQPCFSNCRMYRGTVPTLPMANIYGNTSLETG</sequence>
<dbReference type="Pfam" id="PF18014">
    <property type="entry name" value="Acetyltransf_18"/>
    <property type="match status" value="1"/>
</dbReference>
<dbReference type="Proteomes" id="UP000031561">
    <property type="component" value="Unassembled WGS sequence"/>
</dbReference>
<evidence type="ECO:0000313" key="3">
    <source>
        <dbReference type="Proteomes" id="UP000031561"/>
    </source>
</evidence>
<dbReference type="InterPro" id="IPR041496">
    <property type="entry name" value="YitH/HolE_GNAT"/>
</dbReference>
<accession>A0ABD4SZR0</accession>
<dbReference type="AlphaFoldDB" id="A0ABD4SZR0"/>
<keyword evidence="3" id="KW-1185">Reference proteome</keyword>
<keyword evidence="2" id="KW-0012">Acyltransferase</keyword>
<protein>
    <submittedName>
        <fullName evidence="2">GNAT family N-acetyltransferase</fullName>
        <ecNumber evidence="2">2.3.1.-</ecNumber>
    </submittedName>
</protein>
<name>A0ABD4SZR0_9CYAN</name>